<dbReference type="HOGENOM" id="CLU_112178_1_0_1"/>
<dbReference type="PaxDb" id="7227-FBpp0073842"/>
<dbReference type="IntAct" id="Q8T8R7">
    <property type="interactions" value="12"/>
</dbReference>
<dbReference type="DNASU" id="318101"/>
<dbReference type="KEGG" id="dme:Dmel_CG32588"/>
<feature type="transmembrane region" description="Helical" evidence="1">
    <location>
        <begin position="42"/>
        <end position="68"/>
    </location>
</feature>
<dbReference type="STRING" id="7227.FBpp0073842"/>
<dbReference type="Bgee" id="FBgn0052588">
    <property type="expression patterns" value="Expressed in early-mid elongation-stage spermatid (Drosophila) in testis and 20 other cell types or tissues"/>
</dbReference>
<dbReference type="GeneID" id="318101"/>
<reference evidence="3" key="12">
    <citation type="journal article" date="2015" name="G3 (Bethesda)">
        <title>Gene Model Annotations for Drosophila melanogaster: The Rule-Benders.</title>
        <authorList>
            <consortium name="FlyBase Consortium"/>
            <person name="Crosby M.A."/>
            <person name="Gramates L.S."/>
            <person name="Dos Santos G."/>
            <person name="Matthews B.B."/>
            <person name="St Pierre S.E."/>
            <person name="Zhou P."/>
            <person name="Schroeder A.J."/>
            <person name="Falls K."/>
            <person name="Emmert D.B."/>
            <person name="Russo S.M."/>
            <person name="Gelbart W.M."/>
            <person name="null"/>
        </authorList>
    </citation>
    <scope>NUCLEOTIDE SEQUENCE</scope>
</reference>
<dbReference type="OrthoDB" id="7968664at2759"/>
<dbReference type="AlphaFoldDB" id="Q8T8R7"/>
<feature type="transmembrane region" description="Helical" evidence="1">
    <location>
        <begin position="150"/>
        <end position="169"/>
    </location>
</feature>
<reference evidence="3 5" key="1">
    <citation type="journal article" date="2000" name="Science">
        <title>The genome sequence of Drosophila melanogaster.</title>
        <authorList>
            <person name="Adams M.D."/>
            <person name="Celniker S.E."/>
            <person name="Holt R.A."/>
            <person name="Evans C.A."/>
            <person name="Gocayne J.D."/>
            <person name="Amanatides P.G."/>
            <person name="Scherer S.E."/>
            <person name="Li P.W."/>
            <person name="Hoskins R.A."/>
            <person name="Galle R.F."/>
            <person name="George R.A."/>
            <person name="Lewis S.E."/>
            <person name="Richards S."/>
            <person name="Ashburner M."/>
            <person name="Henderson S.N."/>
            <person name="Sutton G.G."/>
            <person name="Wortman J.R."/>
            <person name="Yandell M.D."/>
            <person name="Zhang Q."/>
            <person name="Chen L.X."/>
            <person name="Brandon R.C."/>
            <person name="Rogers Y.H."/>
            <person name="Blazej R.G."/>
            <person name="Champe M."/>
            <person name="Pfeiffer B.D."/>
            <person name="Wan K.H."/>
            <person name="Doyle C."/>
            <person name="Baxter E.G."/>
            <person name="Helt G."/>
            <person name="Nelson C.R."/>
            <person name="Gabor G.L."/>
            <person name="Abril J.F."/>
            <person name="Agbayani A."/>
            <person name="An H.J."/>
            <person name="Andrews-Pfannkoch C."/>
            <person name="Baldwin D."/>
            <person name="Ballew R.M."/>
            <person name="Basu A."/>
            <person name="Baxendale J."/>
            <person name="Bayraktaroglu L."/>
            <person name="Beasley E.M."/>
            <person name="Beeson K.Y."/>
            <person name="Benos P.V."/>
            <person name="Berman B.P."/>
            <person name="Bhandari D."/>
            <person name="Bolshakov S."/>
            <person name="Borkova D."/>
            <person name="Botchan M.R."/>
            <person name="Bouck J."/>
            <person name="Brokstein P."/>
            <person name="Brottier P."/>
            <person name="Burtis K.C."/>
            <person name="Busam D.A."/>
            <person name="Butler H."/>
            <person name="Cadieu E."/>
            <person name="Center A."/>
            <person name="Chandra I."/>
            <person name="Cherry J.M."/>
            <person name="Cawley S."/>
            <person name="Dahlke C."/>
            <person name="Davenport L.B."/>
            <person name="Davies P."/>
            <person name="de Pablos B."/>
            <person name="Delcher A."/>
            <person name="Deng Z."/>
            <person name="Mays A.D."/>
            <person name="Dew I."/>
            <person name="Dietz S.M."/>
            <person name="Dodson K."/>
            <person name="Doup L.E."/>
            <person name="Downes M."/>
            <person name="Dugan-Rocha S."/>
            <person name="Dunkov B.C."/>
            <person name="Dunn P."/>
            <person name="Durbin K.J."/>
            <person name="Evangelista C.C."/>
            <person name="Ferraz C."/>
            <person name="Ferriera S."/>
            <person name="Fleischmann W."/>
            <person name="Fosler C."/>
            <person name="Gabrielian A.E."/>
            <person name="Garg N.S."/>
            <person name="Gelbart W.M."/>
            <person name="Glasser K."/>
            <person name="Glodek A."/>
            <person name="Gong F."/>
            <person name="Gorrell J.H."/>
            <person name="Gu Z."/>
            <person name="Guan P."/>
            <person name="Harris M."/>
            <person name="Harris N.L."/>
            <person name="Harvey D."/>
            <person name="Heiman T.J."/>
            <person name="Hernandez J.R."/>
            <person name="Houck J."/>
            <person name="Hostin D."/>
            <person name="Houston K.A."/>
            <person name="Howland T.J."/>
            <person name="Wei M.H."/>
            <person name="Ibegwam C."/>
            <person name="Jalali M."/>
            <person name="Kalush F."/>
            <person name="Karpen G.H."/>
            <person name="Ke Z."/>
            <person name="Kennison J.A."/>
            <person name="Ketchum K.A."/>
            <person name="Kimmel B.E."/>
            <person name="Kodira C.D."/>
            <person name="Kraft C."/>
            <person name="Kravitz S."/>
            <person name="Kulp D."/>
            <person name="Lai Z."/>
            <person name="Lasko P."/>
            <person name="Lei Y."/>
            <person name="Levitsky A.A."/>
            <person name="Li J."/>
            <person name="Li Z."/>
            <person name="Liang Y."/>
            <person name="Lin X."/>
            <person name="Liu X."/>
            <person name="Mattei B."/>
            <person name="McIntosh T.C."/>
            <person name="McLeod M.P."/>
            <person name="McPherson D."/>
            <person name="Merkulov G."/>
            <person name="Milshina N.V."/>
            <person name="Mobarry C."/>
            <person name="Morris J."/>
            <person name="Moshrefi A."/>
            <person name="Mount S.M."/>
            <person name="Moy M."/>
            <person name="Murphy B."/>
            <person name="Murphy L."/>
            <person name="Muzny D.M."/>
            <person name="Nelson D.L."/>
            <person name="Nelson D.R."/>
            <person name="Nelson K.A."/>
            <person name="Nixon K."/>
            <person name="Nusskern D.R."/>
            <person name="Pacleb J.M."/>
            <person name="Palazzolo M."/>
            <person name="Pittman G.S."/>
            <person name="Pan S."/>
            <person name="Pollard J."/>
            <person name="Puri V."/>
            <person name="Reese M.G."/>
            <person name="Reinert K."/>
            <person name="Remington K."/>
            <person name="Saunders R.D."/>
            <person name="Scheeler F."/>
            <person name="Shen H."/>
            <person name="Shue B.C."/>
            <person name="Siden-Kiamos I."/>
            <person name="Simpson M."/>
            <person name="Skupski M.P."/>
            <person name="Smith T."/>
            <person name="Spier E."/>
            <person name="Spradling A.C."/>
            <person name="Stapleton M."/>
            <person name="Strong R."/>
            <person name="Sun E."/>
            <person name="Svirskas R."/>
            <person name="Tector C."/>
            <person name="Turner R."/>
            <person name="Venter E."/>
            <person name="Wang A.H."/>
            <person name="Wang X."/>
            <person name="Wang Z.Y."/>
            <person name="Wassarman D.A."/>
            <person name="Weinstock G.M."/>
            <person name="Weissenbach J."/>
            <person name="Williams S.M."/>
            <person name="WoodageT"/>
            <person name="Worley K.C."/>
            <person name="Wu D."/>
            <person name="Yang S."/>
            <person name="Yao Q.A."/>
            <person name="Ye J."/>
            <person name="Yeh R.F."/>
            <person name="Zaveri J.S."/>
            <person name="Zhan M."/>
            <person name="Zhang G."/>
            <person name="Zhao Q."/>
            <person name="Zheng L."/>
            <person name="Zheng X.H."/>
            <person name="Zhong F.N."/>
            <person name="Zhong W."/>
            <person name="Zhou X."/>
            <person name="Zhu S."/>
            <person name="Zhu X."/>
            <person name="Smith H.O."/>
            <person name="Gibbs R.A."/>
            <person name="Myers E.W."/>
            <person name="Rubin G.M."/>
            <person name="Venter J.C."/>
        </authorList>
    </citation>
    <scope>NUCLEOTIDE SEQUENCE [LARGE SCALE GENOMIC DNA]</scope>
    <source>
        <strain evidence="5">Berkeley</strain>
    </source>
</reference>
<dbReference type="EMBL" id="AE014298">
    <property type="protein sequence ID" value="AAN09657.1"/>
    <property type="molecule type" value="Genomic_DNA"/>
</dbReference>
<organism evidence="2">
    <name type="scientific">Drosophila melanogaster</name>
    <name type="common">Fruit fly</name>
    <dbReference type="NCBI Taxonomy" id="7227"/>
    <lineage>
        <taxon>Eukaryota</taxon>
        <taxon>Metazoa</taxon>
        <taxon>Ecdysozoa</taxon>
        <taxon>Arthropoda</taxon>
        <taxon>Hexapoda</taxon>
        <taxon>Insecta</taxon>
        <taxon>Pterygota</taxon>
        <taxon>Neoptera</taxon>
        <taxon>Endopterygota</taxon>
        <taxon>Diptera</taxon>
        <taxon>Brachycera</taxon>
        <taxon>Muscomorpha</taxon>
        <taxon>Ephydroidea</taxon>
        <taxon>Drosophilidae</taxon>
        <taxon>Drosophila</taxon>
        <taxon>Sophophora</taxon>
    </lineage>
</organism>
<dbReference type="SMR" id="Q8T8R7"/>
<reference evidence="3" key="13">
    <citation type="journal article" date="2015" name="Genome Res.">
        <title>The Release 6 reference sequence of the Drosophila melanogaster genome.</title>
        <authorList>
            <person name="Hoskins R.A."/>
            <person name="Carlson J.W."/>
            <person name="Wan K.H."/>
            <person name="Park S."/>
            <person name="Mendez I."/>
            <person name="Galle S.E."/>
            <person name="Booth B.W."/>
            <person name="Pfeiffer B.D."/>
            <person name="George R.A."/>
            <person name="Svirskas R."/>
            <person name="Krzywinski M."/>
            <person name="Schein J."/>
            <person name="Accardo M.C."/>
            <person name="Damia E."/>
            <person name="Messina G."/>
            <person name="Mendez-Lago M."/>
            <person name="de Pablos B."/>
            <person name="Demakova O.V."/>
            <person name="Andreyeva E.N."/>
            <person name="Boldyreva L.V."/>
            <person name="Marra M."/>
            <person name="Carvalho A.B."/>
            <person name="Dimitri P."/>
            <person name="Villasante A."/>
            <person name="Zhimulev I.F."/>
            <person name="Rubin G.M."/>
            <person name="Karpen G.H."/>
            <person name="Celniker S.E."/>
        </authorList>
    </citation>
    <scope>NUCLEOTIDE SEQUENCE</scope>
</reference>
<keyword evidence="5" id="KW-1185">Reference proteome</keyword>
<reference evidence="2" key="6">
    <citation type="submission" date="2003-02" db="EMBL/GenBank/DDBJ databases">
        <authorList>
            <person name="Stapleton M."/>
            <person name="Brokstein P."/>
            <person name="Hong L."/>
            <person name="Agbayani A."/>
            <person name="Carlson J."/>
            <person name="Champe M."/>
            <person name="Chavez C."/>
            <person name="Dorsett V."/>
            <person name="Dresnek D."/>
            <person name="Farfan D."/>
            <person name="Frise E."/>
            <person name="George R."/>
            <person name="Gonzalez M."/>
            <person name="Guarin H."/>
            <person name="Kronmiller B."/>
            <person name="Li P."/>
            <person name="Liao G."/>
            <person name="Miranda A."/>
            <person name="Mungall C.J."/>
            <person name="Nunoo J."/>
            <person name="Pacleb J."/>
            <person name="Paragas V."/>
            <person name="Park S."/>
            <person name="Patel S."/>
            <person name="Phouanenavong S."/>
            <person name="Wan K."/>
            <person name="Yu C."/>
            <person name="Lewis S.E."/>
            <person name="Rubin G.M."/>
            <person name="Celniker S."/>
        </authorList>
    </citation>
    <scope>NUCLEOTIDE SEQUENCE</scope>
</reference>
<reference evidence="5" key="2">
    <citation type="journal article" date="2002" name="Genome Biol.">
        <title>Finishing a whole-genome shotgun: release 3 of the Drosophila melanogaster euchromatic genome sequence.</title>
        <authorList>
            <person name="Celniker S.E."/>
            <person name="Wheeler D.A."/>
            <person name="Kronmiller B."/>
            <person name="Carlson J.W."/>
            <person name="Halpern A."/>
            <person name="Patel S."/>
            <person name="Adams M."/>
            <person name="Champe M."/>
            <person name="Dugan S.P."/>
            <person name="Frise E."/>
            <person name="Hodgson A."/>
            <person name="George R.A."/>
            <person name="Hoskins R.A."/>
            <person name="Laverty T."/>
            <person name="Muzny D.M."/>
            <person name="Nelson C.R."/>
            <person name="Pacleb J.M."/>
            <person name="Park S."/>
            <person name="Pfeiffer B.D."/>
            <person name="Richards S."/>
            <person name="Sodergren E.J."/>
            <person name="Svirskas R."/>
            <person name="Tabor P.E."/>
            <person name="Wan K."/>
            <person name="Stapleton M."/>
            <person name="Sutton G.G."/>
            <person name="Venter C."/>
            <person name="Weinstock G."/>
            <person name="Scherer S.E."/>
            <person name="Myers E.W."/>
            <person name="Gibbs R.A."/>
            <person name="Rubin G.M."/>
        </authorList>
    </citation>
    <scope>NUCLEOTIDE SEQUENCE [LARGE SCALE GENOMIC DNA]</scope>
    <source>
        <strain evidence="5">Berkeley</strain>
    </source>
</reference>
<evidence type="ECO:0000313" key="2">
    <source>
        <dbReference type="EMBL" id="AAL68174.1"/>
    </source>
</evidence>
<dbReference type="VEuPathDB" id="VectorBase:FBgn0052588"/>
<sequence length="170" mass="20250">MTFFEQISDHFCRVVHTNLKIPLSCCERRINWKISKSIDLLVFFYTLNIGVLRLLINFIDFMIVFFGWPSNLLILKDFNSRRFRALTHFLLVRAYMLMIYSIVFITPHKNNIFVPLFAIIMTIDVYVIKLDMKRRGLMPLERSVPPLWEILISLCCVVAGQWLLKYLIFH</sequence>
<feature type="transmembrane region" description="Helical" evidence="1">
    <location>
        <begin position="112"/>
        <end position="129"/>
    </location>
</feature>
<keyword evidence="1" id="KW-1133">Transmembrane helix</keyword>
<dbReference type="BioGRID-ORCS" id="318101">
    <property type="hits" value="0 hits in 1 CRISPR screen"/>
</dbReference>
<dbReference type="UCSC" id="CG32588-RA">
    <property type="organism name" value="d. melanogaster"/>
</dbReference>
<feature type="transmembrane region" description="Helical" evidence="1">
    <location>
        <begin position="89"/>
        <end position="106"/>
    </location>
</feature>
<dbReference type="EMBL" id="AY075307">
    <property type="protein sequence ID" value="AAL68174.1"/>
    <property type="molecule type" value="mRNA"/>
</dbReference>
<reference evidence="3" key="11">
    <citation type="journal article" date="2015" name="G3 (Bethesda)">
        <title>Gene Model Annotations for Drosophila melanogaster: Impact of High-Throughput Data.</title>
        <authorList>
            <consortium name="FlyBase Consortium"/>
            <person name="Matthews B.B."/>
            <person name="Dos Santos G."/>
            <person name="Crosby M.A."/>
            <person name="Emmert D.B."/>
            <person name="St Pierre S.E."/>
            <person name="Gramates L.S."/>
            <person name="Zhou P."/>
            <person name="Schroeder A.J."/>
            <person name="Falls K."/>
            <person name="Strelets V."/>
            <person name="Russo S.M."/>
            <person name="Gelbart W.M."/>
            <person name="null"/>
        </authorList>
    </citation>
    <scope>NUCLEOTIDE SEQUENCE</scope>
</reference>
<name>Q8T8R7_DROME</name>
<evidence type="ECO:0000313" key="5">
    <source>
        <dbReference type="Proteomes" id="UP000000803"/>
    </source>
</evidence>
<reference evidence="3" key="14">
    <citation type="submission" date="2023-12" db="EMBL/GenBank/DDBJ databases">
        <authorList>
            <consortium name="FlyBase"/>
        </authorList>
    </citation>
    <scope>NUCLEOTIDE SEQUENCE</scope>
</reference>
<protein>
    <submittedName>
        <fullName evidence="2">AT31812p</fullName>
    </submittedName>
</protein>
<dbReference type="AGR" id="FB:FBgn0052588"/>
<reference evidence="3 5" key="10">
    <citation type="journal article" date="2007" name="Science">
        <title>Sequence finishing and mapping of Drosophila melanogaster heterochromatin.</title>
        <authorList>
            <person name="Hoskins R.A."/>
            <person name="Carlson J.W."/>
            <person name="Kennedy C."/>
            <person name="Acevedo D."/>
            <person name="Evans-Holm M."/>
            <person name="Frise E."/>
            <person name="Wan K.H."/>
            <person name="Park S."/>
            <person name="Mendez-Lago M."/>
            <person name="Rossi F."/>
            <person name="Villasante A."/>
            <person name="Dimitri P."/>
            <person name="Karpen G.H."/>
            <person name="Celniker S.E."/>
        </authorList>
    </citation>
    <scope>NUCLEOTIDE SEQUENCE [LARGE SCALE GENOMIC DNA]</scope>
    <source>
        <strain evidence="5">Berkeley</strain>
    </source>
</reference>
<gene>
    <name evidence="3" type="primary">NEST:bs07c08</name>
    <name evidence="3" type="synonym">BcDNA:AT31812</name>
    <name evidence="3" type="synonym">bs07c08.y1</name>
    <name evidence="3" type="synonym">Dmel\CG32588</name>
    <name evidence="3 4" type="ORF">CG32588</name>
    <name evidence="3" type="ORF">Dmel_CG32588</name>
</gene>
<reference evidence="3" key="15">
    <citation type="submission" date="2024-06" db="EMBL/GenBank/DDBJ databases">
        <title>Drosophila melanogaster release 4 sequence.</title>
        <authorList>
            <consortium name="Berkeley Drosophila Genome Project"/>
            <person name="Celniker S."/>
            <person name="Carlson J."/>
            <person name="Wan K."/>
            <person name="Pfeiffer B."/>
            <person name="Frise E."/>
            <person name="George R."/>
            <person name="Hoskins R."/>
            <person name="Stapleton M."/>
            <person name="Pacleb J."/>
            <person name="Park S."/>
            <person name="Svirskas R."/>
            <person name="Smith E."/>
            <person name="Yu C."/>
            <person name="Rubin G."/>
        </authorList>
    </citation>
    <scope>NUCLEOTIDE SEQUENCE</scope>
</reference>
<reference evidence="3 5" key="9">
    <citation type="journal article" date="2007" name="Science">
        <title>The Release 5.1 annotation of Drosophila melanogaster heterochromatin.</title>
        <authorList>
            <person name="Smith C.D."/>
            <person name="Shu S."/>
            <person name="Mungall C.J."/>
            <person name="Karpen G.H."/>
        </authorList>
    </citation>
    <scope>NUCLEOTIDE SEQUENCE [LARGE SCALE GENOMIC DNA]</scope>
    <source>
        <strain evidence="5">Berkeley</strain>
    </source>
</reference>
<keyword evidence="1" id="KW-0812">Transmembrane</keyword>
<keyword evidence="1" id="KW-0472">Membrane</keyword>
<evidence type="ECO:0000313" key="4">
    <source>
        <dbReference type="FlyBase" id="FBgn0052588"/>
    </source>
</evidence>
<dbReference type="FlyBase" id="FBgn0052588">
    <property type="gene designation" value="CG32588"/>
</dbReference>
<proteinExistence type="evidence at transcript level"/>
<accession>Q8T8R7</accession>
<reference evidence="5" key="3">
    <citation type="journal article" date="2002" name="Genome Biol.">
        <title>Annotation of the Drosophila melanogaster euchromatic genome: a systematic review.</title>
        <authorList>
            <person name="Misra S."/>
            <person name="Crosby M.A."/>
            <person name="Mungall C.J."/>
            <person name="Matthews B.B."/>
            <person name="Campbell K.S."/>
            <person name="Hradecky P."/>
            <person name="Huang Y."/>
            <person name="Kaminker J.S."/>
            <person name="Millburn G.H."/>
            <person name="Prochnik S.E."/>
            <person name="Smith C.D."/>
            <person name="Tupy J.L."/>
            <person name="Whitfied E.J."/>
            <person name="Bayraktaroglu L."/>
            <person name="Berman B.P."/>
            <person name="Bettencourt B.R."/>
            <person name="Celniker S.E."/>
            <person name="de Grey A.D."/>
            <person name="Drysdale R.A."/>
            <person name="Harris N.L."/>
            <person name="Richter J."/>
            <person name="Russo S."/>
            <person name="Schroeder A.J."/>
            <person name="Shu S.Q."/>
            <person name="Stapleton M."/>
            <person name="Yamada C."/>
            <person name="Ashburner M."/>
            <person name="Gelbart W.M."/>
            <person name="Rubin G.M."/>
            <person name="Lewis S.E."/>
        </authorList>
    </citation>
    <scope>GENOME REANNOTATION</scope>
    <source>
        <strain evidence="5">Berkeley</strain>
    </source>
</reference>
<reference evidence="3" key="8">
    <citation type="submission" date="2006-08" db="EMBL/GenBank/DDBJ databases">
        <authorList>
            <person name="Celniker S."/>
            <person name="Carlson J."/>
            <person name="Wan K."/>
            <person name="Frise E."/>
            <person name="Hoskins R."/>
            <person name="Park S."/>
            <person name="Svirskas R."/>
            <person name="Rubin G."/>
        </authorList>
    </citation>
    <scope>NUCLEOTIDE SEQUENCE</scope>
</reference>
<evidence type="ECO:0000256" key="1">
    <source>
        <dbReference type="SAM" id="Phobius"/>
    </source>
</evidence>
<reference evidence="3 5" key="5">
    <citation type="journal article" date="2002" name="Genome Biol.">
        <title>Heterochromatic sequences in a Drosophila whole-genome shotgun assembly.</title>
        <authorList>
            <person name="Hoskins R.A."/>
            <person name="Smith C.D."/>
            <person name="Carlson J.W."/>
            <person name="Carvalho A.B."/>
            <person name="Halpern A."/>
            <person name="Kaminker J.S."/>
            <person name="Kennedy C."/>
            <person name="Mungall C.J."/>
            <person name="Sullivan B.A."/>
            <person name="Sutton G.G."/>
            <person name="Yasuhara J.C."/>
            <person name="Wakimoto B.T."/>
            <person name="Myers E.W."/>
            <person name="Celniker S.E."/>
            <person name="Rubin G.M."/>
            <person name="Karpen G.H."/>
        </authorList>
    </citation>
    <scope>NUCLEOTIDE SEQUENCE [LARGE SCALE GENOMIC DNA]</scope>
    <source>
        <strain evidence="5">Berkeley</strain>
    </source>
</reference>
<dbReference type="RefSeq" id="NP_727833.1">
    <property type="nucleotide sequence ID" value="NM_167432.2"/>
</dbReference>
<evidence type="ECO:0000313" key="3">
    <source>
        <dbReference type="EMBL" id="AAN09657.1"/>
    </source>
</evidence>
<reference evidence="3 5" key="7">
    <citation type="journal article" date="2005" name="PLoS Comput. Biol.">
        <title>Combined evidence annotation of transposable elements in genome sequences.</title>
        <authorList>
            <person name="Quesneville H."/>
            <person name="Bergman C.M."/>
            <person name="Andrieu O."/>
            <person name="Autard D."/>
            <person name="Nouaud D."/>
            <person name="Ashburner M."/>
            <person name="Anxolabehere D."/>
        </authorList>
    </citation>
    <scope>NUCLEOTIDE SEQUENCE [LARGE SCALE GENOMIC DNA]</scope>
    <source>
        <strain evidence="5">Berkeley</strain>
    </source>
</reference>
<reference evidence="5" key="4">
    <citation type="journal article" date="2002" name="Genome Biol.">
        <title>The transposable elements of the Drosophila melanogaster euchromatin: a genomics perspective.</title>
        <authorList>
            <person name="Kaminker J.S."/>
            <person name="Bergman C.M."/>
            <person name="Kronmiller B."/>
            <person name="Carlson J."/>
            <person name="Svirskas R."/>
            <person name="Patel S."/>
            <person name="Frise E."/>
            <person name="Wheeler D.A."/>
            <person name="Lewis S.E."/>
            <person name="Rubin G.M."/>
            <person name="Ashburner M."/>
            <person name="Celniker S.E."/>
        </authorList>
    </citation>
    <scope>NUCLEOTIDE SEQUENCE [LARGE SCALE GENOMIC DNA]</scope>
    <source>
        <strain evidence="5">Berkeley</strain>
    </source>
</reference>
<dbReference type="Proteomes" id="UP000000803">
    <property type="component" value="Chromosome X"/>
</dbReference>